<dbReference type="PANTHER" id="PTHR35903:SF1">
    <property type="entry name" value="FLAGELLIN B1"/>
    <property type="match status" value="1"/>
</dbReference>
<evidence type="ECO:0000313" key="6">
    <source>
        <dbReference type="EMBL" id="SNQ58891.1"/>
    </source>
</evidence>
<evidence type="ECO:0000256" key="2">
    <source>
        <dbReference type="ARBA" id="ARBA00010256"/>
    </source>
</evidence>
<dbReference type="GO" id="GO:0097588">
    <property type="term" value="P:archaeal or bacterial-type flagellum-dependent cell motility"/>
    <property type="evidence" value="ECO:0007669"/>
    <property type="project" value="InterPro"/>
</dbReference>
<comment type="function">
    <text evidence="4">Flagellin is the subunit protein which polymerizes to form the filaments of archaeal flagella.</text>
</comment>
<sequence>MKTRINMIKDNQADVGIGTLIVFIAMILVAAVAAAVLIQTSGVLQQKAQQTGKEATAEVASNLKVTSLIGQTDATHSYVQKLNITVELAAGGTSIDFSKVVIKYINETTSTTLNLNTADSGATATLFNYSEERVGSGTPNHVLQAADLAVVTMDLSLMNQQLYPRKKGTII</sequence>
<name>A0A284VI10_9EURY</name>
<dbReference type="PANTHER" id="PTHR35903">
    <property type="entry name" value="FLAGELLIN B1"/>
    <property type="match status" value="1"/>
</dbReference>
<comment type="subcellular location">
    <subcellularLocation>
        <location evidence="1 4">Archaeal flagellum</location>
    </subcellularLocation>
</comment>
<feature type="transmembrane region" description="Helical" evidence="5">
    <location>
        <begin position="15"/>
        <end position="38"/>
    </location>
</feature>
<keyword evidence="6" id="KW-0282">Flagellum</keyword>
<evidence type="ECO:0000256" key="5">
    <source>
        <dbReference type="SAM" id="Phobius"/>
    </source>
</evidence>
<proteinExistence type="inferred from homology"/>
<comment type="similarity">
    <text evidence="2 4">Belongs to the archaeal flagellin family.</text>
</comment>
<dbReference type="RefSeq" id="WP_256999873.1">
    <property type="nucleotide sequence ID" value="NZ_FZMP01000001.1"/>
</dbReference>
<dbReference type="Proteomes" id="UP000218615">
    <property type="component" value="Unassembled WGS sequence"/>
</dbReference>
<keyword evidence="7" id="KW-1185">Reference proteome</keyword>
<organism evidence="6 7">
    <name type="scientific">Candidatus Methanoperedens nitratireducens</name>
    <dbReference type="NCBI Taxonomy" id="1392998"/>
    <lineage>
        <taxon>Archaea</taxon>
        <taxon>Methanobacteriati</taxon>
        <taxon>Methanobacteriota</taxon>
        <taxon>Stenosarchaea group</taxon>
        <taxon>Methanomicrobia</taxon>
        <taxon>Methanosarcinales</taxon>
        <taxon>ANME-2 cluster</taxon>
        <taxon>Candidatus Methanoperedentaceae</taxon>
        <taxon>Candidatus Methanoperedens</taxon>
    </lineage>
</organism>
<gene>
    <name evidence="6" type="ORF">MNV_10019</name>
</gene>
<evidence type="ECO:0000256" key="1">
    <source>
        <dbReference type="ARBA" id="ARBA00004618"/>
    </source>
</evidence>
<evidence type="ECO:0000256" key="4">
    <source>
        <dbReference type="RuleBase" id="RU361282"/>
    </source>
</evidence>
<dbReference type="NCBIfam" id="TIGR02537">
    <property type="entry name" value="arch_flag_Nterm"/>
    <property type="match status" value="1"/>
</dbReference>
<keyword evidence="6" id="KW-0969">Cilium</keyword>
<dbReference type="Pfam" id="PF01917">
    <property type="entry name" value="Flagellin_arch-type"/>
    <property type="match status" value="1"/>
</dbReference>
<dbReference type="InterPro" id="IPR013373">
    <property type="entry name" value="Flagellin/pilin_N_arc"/>
</dbReference>
<keyword evidence="6" id="KW-0966">Cell projection</keyword>
<keyword evidence="5" id="KW-0812">Transmembrane</keyword>
<dbReference type="EMBL" id="FZMP01000001">
    <property type="protein sequence ID" value="SNQ58891.1"/>
    <property type="molecule type" value="Genomic_DNA"/>
</dbReference>
<evidence type="ECO:0000313" key="7">
    <source>
        <dbReference type="Proteomes" id="UP000218615"/>
    </source>
</evidence>
<reference evidence="7" key="1">
    <citation type="submission" date="2017-06" db="EMBL/GenBank/DDBJ databases">
        <authorList>
            <person name="Cremers G."/>
        </authorList>
    </citation>
    <scope>NUCLEOTIDE SEQUENCE [LARGE SCALE GENOMIC DNA]</scope>
</reference>
<dbReference type="AlphaFoldDB" id="A0A284VI10"/>
<dbReference type="InterPro" id="IPR002774">
    <property type="entry name" value="Flagellin_arc-type"/>
</dbReference>
<dbReference type="GO" id="GO:0097589">
    <property type="term" value="C:archaeal-type flagellum"/>
    <property type="evidence" value="ECO:0007669"/>
    <property type="project" value="UniProtKB-SubCell"/>
</dbReference>
<dbReference type="GO" id="GO:0005198">
    <property type="term" value="F:structural molecule activity"/>
    <property type="evidence" value="ECO:0007669"/>
    <property type="project" value="InterPro"/>
</dbReference>
<keyword evidence="5" id="KW-0472">Membrane</keyword>
<evidence type="ECO:0000256" key="3">
    <source>
        <dbReference type="ARBA" id="ARBA00022440"/>
    </source>
</evidence>
<keyword evidence="3 4" id="KW-0974">Archaeal flagellum</keyword>
<accession>A0A284VI10</accession>
<keyword evidence="5" id="KW-1133">Transmembrane helix</keyword>
<protein>
    <recommendedName>
        <fullName evidence="4">Flagellin</fullName>
    </recommendedName>
</protein>